<organism evidence="3">
    <name type="scientific">uncultured Chloroflexia bacterium</name>
    <dbReference type="NCBI Taxonomy" id="1672391"/>
    <lineage>
        <taxon>Bacteria</taxon>
        <taxon>Bacillati</taxon>
        <taxon>Chloroflexota</taxon>
        <taxon>Chloroflexia</taxon>
        <taxon>environmental samples</taxon>
    </lineage>
</organism>
<proteinExistence type="predicted"/>
<evidence type="ECO:0008006" key="4">
    <source>
        <dbReference type="Google" id="ProtNLM"/>
    </source>
</evidence>
<feature type="signal peptide" evidence="2">
    <location>
        <begin position="1"/>
        <end position="30"/>
    </location>
</feature>
<evidence type="ECO:0000256" key="1">
    <source>
        <dbReference type="SAM" id="MobiDB-lite"/>
    </source>
</evidence>
<gene>
    <name evidence="3" type="ORF">AVDCRST_MAG93-9330</name>
</gene>
<reference evidence="3" key="1">
    <citation type="submission" date="2020-02" db="EMBL/GenBank/DDBJ databases">
        <authorList>
            <person name="Meier V. D."/>
        </authorList>
    </citation>
    <scope>NUCLEOTIDE SEQUENCE</scope>
    <source>
        <strain evidence="3">AVDCRST_MAG93</strain>
    </source>
</reference>
<evidence type="ECO:0000256" key="2">
    <source>
        <dbReference type="SAM" id="SignalP"/>
    </source>
</evidence>
<feature type="compositionally biased region" description="Low complexity" evidence="1">
    <location>
        <begin position="198"/>
        <end position="215"/>
    </location>
</feature>
<sequence length="215" mass="22301">MNVIGQSLHLRRLGYAVLLLLMACGRPATANVTDAQPEPTVVVESPGGGVAPTAASTVMTTTSGAAETPVATMVASTAEPPASAPEQTPTMEEQVMAVPTQNAAILKRAREQGSVRIIVTLALPWQPEGELPDEAVVMAQRKAIADAQAALTARLASYNVTDITSFQFIPSMVMVVDVPALQTIIDDPAVESIQEDGLASPSLDAPAAPSVDEAY</sequence>
<protein>
    <recommendedName>
        <fullName evidence="4">Inhibitor I9 domain-containing protein</fullName>
    </recommendedName>
</protein>
<feature type="region of interest" description="Disordered" evidence="1">
    <location>
        <begin position="195"/>
        <end position="215"/>
    </location>
</feature>
<dbReference type="AlphaFoldDB" id="A0A6J4NBI1"/>
<keyword evidence="2" id="KW-0732">Signal</keyword>
<evidence type="ECO:0000313" key="3">
    <source>
        <dbReference type="EMBL" id="CAA9383577.1"/>
    </source>
</evidence>
<accession>A0A6J4NBI1</accession>
<dbReference type="EMBL" id="CADCTR010003130">
    <property type="protein sequence ID" value="CAA9383577.1"/>
    <property type="molecule type" value="Genomic_DNA"/>
</dbReference>
<feature type="chain" id="PRO_5026801998" description="Inhibitor I9 domain-containing protein" evidence="2">
    <location>
        <begin position="31"/>
        <end position="215"/>
    </location>
</feature>
<name>A0A6J4NBI1_9CHLR</name>